<feature type="chain" id="PRO_5020456661" evidence="1">
    <location>
        <begin position="26"/>
        <end position="294"/>
    </location>
</feature>
<comment type="caution">
    <text evidence="2">The sequence shown here is derived from an EMBL/GenBank/DDBJ whole genome shotgun (WGS) entry which is preliminary data.</text>
</comment>
<organism evidence="2 3">
    <name type="scientific">Kribbella rubisoli</name>
    <dbReference type="NCBI Taxonomy" id="3075929"/>
    <lineage>
        <taxon>Bacteria</taxon>
        <taxon>Bacillati</taxon>
        <taxon>Actinomycetota</taxon>
        <taxon>Actinomycetes</taxon>
        <taxon>Propionibacteriales</taxon>
        <taxon>Kribbellaceae</taxon>
        <taxon>Kribbella</taxon>
    </lineage>
</organism>
<dbReference type="EMBL" id="SHKR01000013">
    <property type="protein sequence ID" value="RZU13520.1"/>
    <property type="molecule type" value="Genomic_DNA"/>
</dbReference>
<protein>
    <submittedName>
        <fullName evidence="2">Uncharacterized protein</fullName>
    </submittedName>
</protein>
<keyword evidence="3" id="KW-1185">Reference proteome</keyword>
<proteinExistence type="predicted"/>
<dbReference type="Proteomes" id="UP000292027">
    <property type="component" value="Unassembled WGS sequence"/>
</dbReference>
<feature type="signal peptide" evidence="1">
    <location>
        <begin position="1"/>
        <end position="25"/>
    </location>
</feature>
<evidence type="ECO:0000313" key="2">
    <source>
        <dbReference type="EMBL" id="RZU13520.1"/>
    </source>
</evidence>
<evidence type="ECO:0000256" key="1">
    <source>
        <dbReference type="SAM" id="SignalP"/>
    </source>
</evidence>
<dbReference type="OrthoDB" id="5178952at2"/>
<name>A0A4Q7WTA5_9ACTN</name>
<sequence>MLRKLALMLAVGLVTAAVVPASADAATADAVTSPCVQRVGFQDVEGGLSAWDVTATAVPAVKQVRFGGAGLSYARASASWYYRLYPQQGLSEWRAMMLSGTGIYQPTLTYHPGSSNPDIIDRRINGGWGAFTQLATSDVAARKGRDMLMYGLRNDGTLFRYEGIMPYGSAPGFGSVKAMTVISENASYDTLLATTRGGALYTIRIPVRLPLARIVRRVRDAGWERFESLVVDSCGQNGTLLTAVDQDTDTAYLYAVGHANGSATVIRSLGKIGATFDARTYFAMTREYKNLTGE</sequence>
<accession>A0A4Q7WTA5</accession>
<evidence type="ECO:0000313" key="3">
    <source>
        <dbReference type="Proteomes" id="UP000292027"/>
    </source>
</evidence>
<dbReference type="RefSeq" id="WP_130445780.1">
    <property type="nucleotide sequence ID" value="NZ_SHKR01000013.1"/>
</dbReference>
<keyword evidence="1" id="KW-0732">Signal</keyword>
<reference evidence="2 3" key="1">
    <citation type="journal article" date="2015" name="Stand. Genomic Sci.">
        <title>Genomic Encyclopedia of Bacterial and Archaeal Type Strains, Phase III: the genomes of soil and plant-associated and newly described type strains.</title>
        <authorList>
            <person name="Whitman W.B."/>
            <person name="Woyke T."/>
            <person name="Klenk H.P."/>
            <person name="Zhou Y."/>
            <person name="Lilburn T.G."/>
            <person name="Beck B.J."/>
            <person name="De Vos P."/>
            <person name="Vandamme P."/>
            <person name="Eisen J.A."/>
            <person name="Garrity G."/>
            <person name="Hugenholtz P."/>
            <person name="Kyrpides N.C."/>
        </authorList>
    </citation>
    <scope>NUCLEOTIDE SEQUENCE [LARGE SCALE GENOMIC DNA]</scope>
    <source>
        <strain evidence="2 3">VKM Ac-2540</strain>
    </source>
</reference>
<dbReference type="AlphaFoldDB" id="A0A4Q7WTA5"/>
<gene>
    <name evidence="2" type="ORF">EV645_4363</name>
</gene>